<dbReference type="SUPFAM" id="SSF52540">
    <property type="entry name" value="P-loop containing nucleoside triphosphate hydrolases"/>
    <property type="match status" value="1"/>
</dbReference>
<feature type="domain" description="Tr-type G" evidence="3">
    <location>
        <begin position="45"/>
        <end position="100"/>
    </location>
</feature>
<dbReference type="PANTHER" id="PTHR43381">
    <property type="entry name" value="TRANSLATION INITIATION FACTOR IF-2-RELATED"/>
    <property type="match status" value="1"/>
</dbReference>
<dbReference type="PANTHER" id="PTHR43381:SF4">
    <property type="entry name" value="EUKARYOTIC TRANSLATION INITIATION FACTOR 5B"/>
    <property type="match status" value="1"/>
</dbReference>
<reference evidence="4" key="1">
    <citation type="submission" date="2023-07" db="EMBL/GenBank/DDBJ databases">
        <authorList>
            <consortium name="CYATHOMIX"/>
        </authorList>
    </citation>
    <scope>NUCLEOTIDE SEQUENCE</scope>
    <source>
        <strain evidence="4">N/A</strain>
    </source>
</reference>
<proteinExistence type="predicted"/>
<dbReference type="Gene3D" id="3.40.50.10050">
    <property type="entry name" value="Translation initiation factor IF- 2, domain 3"/>
    <property type="match status" value="1"/>
</dbReference>
<dbReference type="GO" id="GO:0005739">
    <property type="term" value="C:mitochondrion"/>
    <property type="evidence" value="ECO:0007669"/>
    <property type="project" value="TreeGrafter"/>
</dbReference>
<evidence type="ECO:0000313" key="5">
    <source>
        <dbReference type="Proteomes" id="UP001176961"/>
    </source>
</evidence>
<dbReference type="EMBL" id="CATQJL010000001">
    <property type="protein sequence ID" value="CAJ0590134.1"/>
    <property type="molecule type" value="Genomic_DNA"/>
</dbReference>
<dbReference type="SUPFAM" id="SSF52156">
    <property type="entry name" value="Initiation factor IF2/eIF5b, domain 3"/>
    <property type="match status" value="1"/>
</dbReference>
<keyword evidence="1" id="KW-0547">Nucleotide-binding</keyword>
<dbReference type="Pfam" id="PF00009">
    <property type="entry name" value="GTP_EFTU"/>
    <property type="match status" value="1"/>
</dbReference>
<dbReference type="GO" id="GO:0003924">
    <property type="term" value="F:GTPase activity"/>
    <property type="evidence" value="ECO:0007669"/>
    <property type="project" value="InterPro"/>
</dbReference>
<dbReference type="InterPro" id="IPR027417">
    <property type="entry name" value="P-loop_NTPase"/>
</dbReference>
<dbReference type="InterPro" id="IPR000795">
    <property type="entry name" value="T_Tr_GTP-bd_dom"/>
</dbReference>
<accession>A0AA36DPC1</accession>
<comment type="caution">
    <text evidence="4">The sequence shown here is derived from an EMBL/GenBank/DDBJ whole genome shotgun (WGS) entry which is preliminary data.</text>
</comment>
<dbReference type="AlphaFoldDB" id="A0AA36DPC1"/>
<dbReference type="GO" id="GO:0003743">
    <property type="term" value="F:translation initiation factor activity"/>
    <property type="evidence" value="ECO:0007669"/>
    <property type="project" value="TreeGrafter"/>
</dbReference>
<dbReference type="GO" id="GO:0005525">
    <property type="term" value="F:GTP binding"/>
    <property type="evidence" value="ECO:0007669"/>
    <property type="project" value="UniProtKB-KW"/>
</dbReference>
<sequence length="175" mass="20427">MESLAVIRSKLVLPLVKSTNRNEQHIFTFRFLPRQSKNVVNRNLRSRGSSLCDSAVLVVNIMHGFEPQTIESLKLLLKRMTPLVAALNKHSDVNIGPVHKKTSRKQHMSEHKPEFAGILAFDVRVERDAQLFTEKEKVKIFQADIIYHLENNFLRYREELRSKVRRENEHLAVFQ</sequence>
<evidence type="ECO:0000313" key="4">
    <source>
        <dbReference type="EMBL" id="CAJ0590134.1"/>
    </source>
</evidence>
<keyword evidence="5" id="KW-1185">Reference proteome</keyword>
<gene>
    <name evidence="4" type="ORF">CYNAS_LOCUS2117</name>
</gene>
<name>A0AA36DPC1_CYLNA</name>
<dbReference type="InterPro" id="IPR036925">
    <property type="entry name" value="TIF_IF2_dom3_sf"/>
</dbReference>
<keyword evidence="2" id="KW-0342">GTP-binding</keyword>
<evidence type="ECO:0000256" key="2">
    <source>
        <dbReference type="ARBA" id="ARBA00023134"/>
    </source>
</evidence>
<evidence type="ECO:0000259" key="3">
    <source>
        <dbReference type="Pfam" id="PF00009"/>
    </source>
</evidence>
<dbReference type="Proteomes" id="UP001176961">
    <property type="component" value="Unassembled WGS sequence"/>
</dbReference>
<evidence type="ECO:0000256" key="1">
    <source>
        <dbReference type="ARBA" id="ARBA00022741"/>
    </source>
</evidence>
<dbReference type="InterPro" id="IPR015760">
    <property type="entry name" value="TIF_IF2"/>
</dbReference>
<protein>
    <recommendedName>
        <fullName evidence="3">Tr-type G domain-containing protein</fullName>
    </recommendedName>
</protein>
<organism evidence="4 5">
    <name type="scientific">Cylicocyclus nassatus</name>
    <name type="common">Nematode worm</name>
    <dbReference type="NCBI Taxonomy" id="53992"/>
    <lineage>
        <taxon>Eukaryota</taxon>
        <taxon>Metazoa</taxon>
        <taxon>Ecdysozoa</taxon>
        <taxon>Nematoda</taxon>
        <taxon>Chromadorea</taxon>
        <taxon>Rhabditida</taxon>
        <taxon>Rhabditina</taxon>
        <taxon>Rhabditomorpha</taxon>
        <taxon>Strongyloidea</taxon>
        <taxon>Strongylidae</taxon>
        <taxon>Cylicocyclus</taxon>
    </lineage>
</organism>